<evidence type="ECO:0000256" key="8">
    <source>
        <dbReference type="ARBA" id="ARBA00022723"/>
    </source>
</evidence>
<dbReference type="PIRSF" id="PIRSF004638">
    <property type="entry name" value="UCP004638"/>
    <property type="match status" value="1"/>
</dbReference>
<feature type="transmembrane region" description="Helical" evidence="15">
    <location>
        <begin position="81"/>
        <end position="101"/>
    </location>
</feature>
<evidence type="ECO:0000256" key="12">
    <source>
        <dbReference type="ARBA" id="ARBA00023136"/>
    </source>
</evidence>
<evidence type="ECO:0000256" key="14">
    <source>
        <dbReference type="PIRNR" id="PIRNR004638"/>
    </source>
</evidence>
<feature type="transmembrane region" description="Helical" evidence="15">
    <location>
        <begin position="6"/>
        <end position="26"/>
    </location>
</feature>
<keyword evidence="12 14" id="KW-0472">Membrane</keyword>
<keyword evidence="7 15" id="KW-0812">Transmembrane</keyword>
<dbReference type="PANTHER" id="PTHR40255">
    <property type="entry name" value="UPF0093 MEMBRANE PROTEIN SLR1790"/>
    <property type="match status" value="1"/>
</dbReference>
<evidence type="ECO:0000256" key="15">
    <source>
        <dbReference type="SAM" id="Phobius"/>
    </source>
</evidence>
<evidence type="ECO:0000256" key="3">
    <source>
        <dbReference type="ARBA" id="ARBA00006501"/>
    </source>
</evidence>
<evidence type="ECO:0000256" key="1">
    <source>
        <dbReference type="ARBA" id="ARBA00004651"/>
    </source>
</evidence>
<accession>A0A364NNX7</accession>
<dbReference type="GO" id="GO:0046872">
    <property type="term" value="F:metal ion binding"/>
    <property type="evidence" value="ECO:0007669"/>
    <property type="project" value="UniProtKB-UniRule"/>
</dbReference>
<evidence type="ECO:0000256" key="7">
    <source>
        <dbReference type="ARBA" id="ARBA00022692"/>
    </source>
</evidence>
<feature type="transmembrane region" description="Helical" evidence="15">
    <location>
        <begin position="113"/>
        <end position="133"/>
    </location>
</feature>
<dbReference type="PANTHER" id="PTHR40255:SF1">
    <property type="entry name" value="PROTOPORPHYRINOGEN IX OXIDASE"/>
    <property type="match status" value="1"/>
</dbReference>
<dbReference type="AlphaFoldDB" id="A0A364NNX7"/>
<evidence type="ECO:0000256" key="5">
    <source>
        <dbReference type="ARBA" id="ARBA00022475"/>
    </source>
</evidence>
<proteinExistence type="inferred from homology"/>
<dbReference type="RefSeq" id="WP_112157954.1">
    <property type="nucleotide sequence ID" value="NZ_QKRX01000003.1"/>
</dbReference>
<keyword evidence="17" id="KW-1185">Reference proteome</keyword>
<evidence type="ECO:0000313" key="16">
    <source>
        <dbReference type="EMBL" id="RAU18744.1"/>
    </source>
</evidence>
<comment type="cofactor">
    <cofactor evidence="14">
        <name>heme b</name>
        <dbReference type="ChEBI" id="CHEBI:60344"/>
    </cofactor>
    <text evidence="14">Binds 1 heme b (iron(II)-protoporphyrin IX) group per subunit.</text>
</comment>
<reference evidence="16 17" key="1">
    <citation type="submission" date="2018-06" db="EMBL/GenBank/DDBJ databases">
        <title>Nitrincola tibetense sp. nov., isolated from Lake XuguoCo on Tibetan Plateau.</title>
        <authorList>
            <person name="Xing P."/>
        </authorList>
    </citation>
    <scope>NUCLEOTIDE SEQUENCE [LARGE SCALE GENOMIC DNA]</scope>
    <source>
        <strain evidence="17">xg18</strain>
    </source>
</reference>
<dbReference type="InterPro" id="IPR005265">
    <property type="entry name" value="HemJ-like"/>
</dbReference>
<comment type="subcellular location">
    <subcellularLocation>
        <location evidence="1">Cell membrane</location>
        <topology evidence="1">Multi-pass membrane protein</topology>
    </subcellularLocation>
</comment>
<dbReference type="GO" id="GO:0005886">
    <property type="term" value="C:plasma membrane"/>
    <property type="evidence" value="ECO:0007669"/>
    <property type="project" value="UniProtKB-SubCell"/>
</dbReference>
<evidence type="ECO:0000256" key="11">
    <source>
        <dbReference type="ARBA" id="ARBA00023004"/>
    </source>
</evidence>
<name>A0A364NNX7_9GAMM</name>
<dbReference type="OrthoDB" id="5770094at2"/>
<keyword evidence="8 14" id="KW-0479">Metal-binding</keyword>
<feature type="transmembrane region" description="Helical" evidence="15">
    <location>
        <begin position="47"/>
        <end position="69"/>
    </location>
</feature>
<dbReference type="GO" id="GO:0070818">
    <property type="term" value="F:protoporphyrinogen oxidase activity"/>
    <property type="evidence" value="ECO:0007669"/>
    <property type="project" value="UniProtKB-UniRule"/>
</dbReference>
<comment type="caution">
    <text evidence="16">The sequence shown here is derived from an EMBL/GenBank/DDBJ whole genome shotgun (WGS) entry which is preliminary data.</text>
</comment>
<sequence>MVWLLFLHIASLVTWAAALCILLLLIPHATSASQQTANKGDSLERLWFTRLASPAGLMTIASGTAIFAIDGNFNGWLLLKLTLVTSLVICHATAGLLILYGQRPKARGIAGKCAGLLSVICLLLLSIIVLVLLKPEQKALLWFL</sequence>
<keyword evidence="5 14" id="KW-1003">Cell membrane</keyword>
<evidence type="ECO:0000256" key="2">
    <source>
        <dbReference type="ARBA" id="ARBA00005073"/>
    </source>
</evidence>
<dbReference type="Pfam" id="PF03653">
    <property type="entry name" value="UPF0093"/>
    <property type="match status" value="1"/>
</dbReference>
<evidence type="ECO:0000256" key="4">
    <source>
        <dbReference type="ARBA" id="ARBA00017504"/>
    </source>
</evidence>
<keyword evidence="6 14" id="KW-0349">Heme</keyword>
<comment type="function">
    <text evidence="14">Catalyzes the oxidation of protoporphyrinogen IX to protoporphyrin IX.</text>
</comment>
<dbReference type="EC" id="1.3.99.-" evidence="14"/>
<evidence type="ECO:0000313" key="17">
    <source>
        <dbReference type="Proteomes" id="UP000250744"/>
    </source>
</evidence>
<evidence type="ECO:0000256" key="9">
    <source>
        <dbReference type="ARBA" id="ARBA00022989"/>
    </source>
</evidence>
<keyword evidence="11 14" id="KW-0408">Iron</keyword>
<dbReference type="UniPathway" id="UPA00251">
    <property type="reaction ID" value="UER00324"/>
</dbReference>
<dbReference type="Proteomes" id="UP000250744">
    <property type="component" value="Unassembled WGS sequence"/>
</dbReference>
<dbReference type="GO" id="GO:0006782">
    <property type="term" value="P:protoporphyrinogen IX biosynthetic process"/>
    <property type="evidence" value="ECO:0007669"/>
    <property type="project" value="UniProtKB-UniRule"/>
</dbReference>
<comment type="catalytic activity">
    <reaction evidence="13 14">
        <text>protoporphyrinogen IX + 3 A = protoporphyrin IX + 3 AH2</text>
        <dbReference type="Rhea" id="RHEA:62000"/>
        <dbReference type="ChEBI" id="CHEBI:13193"/>
        <dbReference type="ChEBI" id="CHEBI:17499"/>
        <dbReference type="ChEBI" id="CHEBI:57306"/>
        <dbReference type="ChEBI" id="CHEBI:57307"/>
    </reaction>
</comment>
<keyword evidence="9 15" id="KW-1133">Transmembrane helix</keyword>
<evidence type="ECO:0000256" key="6">
    <source>
        <dbReference type="ARBA" id="ARBA00022617"/>
    </source>
</evidence>
<protein>
    <recommendedName>
        <fullName evidence="4 14">Protoporphyrinogen IX oxidase</fullName>
        <ecNumber evidence="14">1.3.99.-</ecNumber>
    </recommendedName>
</protein>
<gene>
    <name evidence="16" type="ORF">DN062_04465</name>
</gene>
<evidence type="ECO:0000256" key="13">
    <source>
        <dbReference type="ARBA" id="ARBA00048390"/>
    </source>
</evidence>
<dbReference type="EMBL" id="QKRX01000003">
    <property type="protein sequence ID" value="RAU18744.1"/>
    <property type="molecule type" value="Genomic_DNA"/>
</dbReference>
<organism evidence="16 17">
    <name type="scientific">Nitrincola tibetensis</name>
    <dbReference type="NCBI Taxonomy" id="2219697"/>
    <lineage>
        <taxon>Bacteria</taxon>
        <taxon>Pseudomonadati</taxon>
        <taxon>Pseudomonadota</taxon>
        <taxon>Gammaproteobacteria</taxon>
        <taxon>Oceanospirillales</taxon>
        <taxon>Oceanospirillaceae</taxon>
        <taxon>Nitrincola</taxon>
    </lineage>
</organism>
<evidence type="ECO:0000256" key="10">
    <source>
        <dbReference type="ARBA" id="ARBA00023002"/>
    </source>
</evidence>
<keyword evidence="10" id="KW-0560">Oxidoreductase</keyword>
<comment type="similarity">
    <text evidence="3 14">Belongs to the HemJ family.</text>
</comment>
<comment type="pathway">
    <text evidence="2 14">Porphyrin-containing compound metabolism; protoporphyrin-IX biosynthesis; protoporphyrin-IX from protoporphyrinogen-IX: step 1/1.</text>
</comment>